<keyword evidence="3" id="KW-1185">Reference proteome</keyword>
<organism evidence="2 3">
    <name type="scientific">Microlunatus kandeliicorticis</name>
    <dbReference type="NCBI Taxonomy" id="1759536"/>
    <lineage>
        <taxon>Bacteria</taxon>
        <taxon>Bacillati</taxon>
        <taxon>Actinomycetota</taxon>
        <taxon>Actinomycetes</taxon>
        <taxon>Propionibacteriales</taxon>
        <taxon>Propionibacteriaceae</taxon>
        <taxon>Microlunatus</taxon>
    </lineage>
</organism>
<dbReference type="EMBL" id="JACGWT010000003">
    <property type="protein sequence ID" value="MBA8794633.1"/>
    <property type="molecule type" value="Genomic_DNA"/>
</dbReference>
<comment type="caution">
    <text evidence="2">The sequence shown here is derived from an EMBL/GenBank/DDBJ whole genome shotgun (WGS) entry which is preliminary data.</text>
</comment>
<accession>A0A7W3ISU4</accession>
<evidence type="ECO:0000313" key="2">
    <source>
        <dbReference type="EMBL" id="MBA8794633.1"/>
    </source>
</evidence>
<reference evidence="2 3" key="1">
    <citation type="submission" date="2020-07" db="EMBL/GenBank/DDBJ databases">
        <title>Sequencing the genomes of 1000 actinobacteria strains.</title>
        <authorList>
            <person name="Klenk H.-P."/>
        </authorList>
    </citation>
    <scope>NUCLEOTIDE SEQUENCE [LARGE SCALE GENOMIC DNA]</scope>
    <source>
        <strain evidence="2 3">DSM 100723</strain>
    </source>
</reference>
<feature type="region of interest" description="Disordered" evidence="1">
    <location>
        <begin position="1"/>
        <end position="31"/>
    </location>
</feature>
<proteinExistence type="predicted"/>
<evidence type="ECO:0000256" key="1">
    <source>
        <dbReference type="SAM" id="MobiDB-lite"/>
    </source>
</evidence>
<evidence type="ECO:0000313" key="3">
    <source>
        <dbReference type="Proteomes" id="UP000523079"/>
    </source>
</evidence>
<dbReference type="Proteomes" id="UP000523079">
    <property type="component" value="Unassembled WGS sequence"/>
</dbReference>
<sequence>MSSRYWSAPTPVGDKDPHPGAEVRGSAVVEH</sequence>
<name>A0A7W3ISU4_9ACTN</name>
<gene>
    <name evidence="2" type="ORF">FHX74_002252</name>
</gene>
<dbReference type="AlphaFoldDB" id="A0A7W3ISU4"/>
<protein>
    <submittedName>
        <fullName evidence="2">Uncharacterized protein</fullName>
    </submittedName>
</protein>